<dbReference type="InterPro" id="IPR016032">
    <property type="entry name" value="Sig_transdc_resp-reg_C-effctor"/>
</dbReference>
<keyword evidence="5" id="KW-1185">Reference proteome</keyword>
<dbReference type="Proteomes" id="UP000261811">
    <property type="component" value="Unassembled WGS sequence"/>
</dbReference>
<dbReference type="EMBL" id="QURH01000617">
    <property type="protein sequence ID" value="RFU38998.1"/>
    <property type="molecule type" value="Genomic_DNA"/>
</dbReference>
<proteinExistence type="predicted"/>
<evidence type="ECO:0000259" key="3">
    <source>
        <dbReference type="PROSITE" id="PS51755"/>
    </source>
</evidence>
<dbReference type="Pfam" id="PF00486">
    <property type="entry name" value="Trans_reg_C"/>
    <property type="match status" value="1"/>
</dbReference>
<reference evidence="4 5" key="1">
    <citation type="submission" date="2018-08" db="EMBL/GenBank/DDBJ databases">
        <title>Actinomadura jelena sp. nov., a novel Actinomycete isolated from soil in Chad.</title>
        <authorList>
            <person name="Shi L."/>
        </authorList>
    </citation>
    <scope>NUCLEOTIDE SEQUENCE [LARGE SCALE GENOMIC DNA]</scope>
    <source>
        <strain evidence="4 5">NEAU-G17</strain>
    </source>
</reference>
<evidence type="ECO:0000256" key="1">
    <source>
        <dbReference type="ARBA" id="ARBA00023125"/>
    </source>
</evidence>
<feature type="DNA-binding region" description="OmpR/PhoB-type" evidence="2">
    <location>
        <begin position="1"/>
        <end position="98"/>
    </location>
</feature>
<feature type="domain" description="OmpR/PhoB-type" evidence="3">
    <location>
        <begin position="1"/>
        <end position="98"/>
    </location>
</feature>
<gene>
    <name evidence="4" type="ORF">DZF91_24720</name>
</gene>
<dbReference type="SMART" id="SM00862">
    <property type="entry name" value="Trans_reg_C"/>
    <property type="match status" value="1"/>
</dbReference>
<name>A0A372JI05_9ACTN</name>
<dbReference type="GO" id="GO:0003677">
    <property type="term" value="F:DNA binding"/>
    <property type="evidence" value="ECO:0007669"/>
    <property type="project" value="UniProtKB-UniRule"/>
</dbReference>
<dbReference type="PANTHER" id="PTHR35807">
    <property type="entry name" value="TRANSCRIPTIONAL REGULATOR REDD-RELATED"/>
    <property type="match status" value="1"/>
</dbReference>
<dbReference type="PANTHER" id="PTHR35807:SF1">
    <property type="entry name" value="TRANSCRIPTIONAL REGULATOR REDD"/>
    <property type="match status" value="1"/>
</dbReference>
<dbReference type="AlphaFoldDB" id="A0A372JI05"/>
<keyword evidence="1 2" id="KW-0238">DNA-binding</keyword>
<comment type="caution">
    <text evidence="4">The sequence shown here is derived from an EMBL/GenBank/DDBJ whole genome shotgun (WGS) entry which is preliminary data.</text>
</comment>
<dbReference type="RefSeq" id="WP_199486860.1">
    <property type="nucleotide sequence ID" value="NZ_QURH01000617.1"/>
</dbReference>
<dbReference type="InterPro" id="IPR036388">
    <property type="entry name" value="WH-like_DNA-bd_sf"/>
</dbReference>
<dbReference type="GO" id="GO:0006355">
    <property type="term" value="P:regulation of DNA-templated transcription"/>
    <property type="evidence" value="ECO:0007669"/>
    <property type="project" value="InterPro"/>
</dbReference>
<evidence type="ECO:0000256" key="2">
    <source>
        <dbReference type="PROSITE-ProRule" id="PRU01091"/>
    </source>
</evidence>
<evidence type="ECO:0000313" key="5">
    <source>
        <dbReference type="Proteomes" id="UP000261811"/>
    </source>
</evidence>
<evidence type="ECO:0000313" key="4">
    <source>
        <dbReference type="EMBL" id="RFU38998.1"/>
    </source>
</evidence>
<dbReference type="SUPFAM" id="SSF46894">
    <property type="entry name" value="C-terminal effector domain of the bipartite response regulators"/>
    <property type="match status" value="1"/>
</dbReference>
<sequence>MVFLRVLGAFAVEVDGAAVPLGGPRQRGVLALLVAARGQVVPVDRMIEDLWRGEPPSRALTSLQAYVSNLRRLLEPGRPPRAPARLLVSAPPGYALRLPPESVDAWRFEELLDRARAVTDPRAARA</sequence>
<accession>A0A372JI05</accession>
<dbReference type="GO" id="GO:0000160">
    <property type="term" value="P:phosphorelay signal transduction system"/>
    <property type="evidence" value="ECO:0007669"/>
    <property type="project" value="InterPro"/>
</dbReference>
<dbReference type="Gene3D" id="1.10.10.10">
    <property type="entry name" value="Winged helix-like DNA-binding domain superfamily/Winged helix DNA-binding domain"/>
    <property type="match status" value="1"/>
</dbReference>
<dbReference type="PROSITE" id="PS51755">
    <property type="entry name" value="OMPR_PHOB"/>
    <property type="match status" value="1"/>
</dbReference>
<organism evidence="4 5">
    <name type="scientific">Actinomadura logoneensis</name>
    <dbReference type="NCBI Taxonomy" id="2293572"/>
    <lineage>
        <taxon>Bacteria</taxon>
        <taxon>Bacillati</taxon>
        <taxon>Actinomycetota</taxon>
        <taxon>Actinomycetes</taxon>
        <taxon>Streptosporangiales</taxon>
        <taxon>Thermomonosporaceae</taxon>
        <taxon>Actinomadura</taxon>
    </lineage>
</organism>
<feature type="non-terminal residue" evidence="4">
    <location>
        <position position="126"/>
    </location>
</feature>
<protein>
    <submittedName>
        <fullName evidence="4">Transcriptional regulator</fullName>
    </submittedName>
</protein>
<dbReference type="InterPro" id="IPR001867">
    <property type="entry name" value="OmpR/PhoB-type_DNA-bd"/>
</dbReference>
<dbReference type="InterPro" id="IPR051677">
    <property type="entry name" value="AfsR-DnrI-RedD_regulator"/>
</dbReference>